<evidence type="ECO:0000313" key="1">
    <source>
        <dbReference type="EMBL" id="KKK87878.1"/>
    </source>
</evidence>
<feature type="non-terminal residue" evidence="1">
    <location>
        <position position="1"/>
    </location>
</feature>
<dbReference type="AlphaFoldDB" id="A0A0F8Z2L1"/>
<proteinExistence type="predicted"/>
<dbReference type="EMBL" id="LAZR01050205">
    <property type="protein sequence ID" value="KKK87878.1"/>
    <property type="molecule type" value="Genomic_DNA"/>
</dbReference>
<name>A0A0F8Z2L1_9ZZZZ</name>
<gene>
    <name evidence="1" type="ORF">LCGC14_2748790</name>
</gene>
<organism evidence="1">
    <name type="scientific">marine sediment metagenome</name>
    <dbReference type="NCBI Taxonomy" id="412755"/>
    <lineage>
        <taxon>unclassified sequences</taxon>
        <taxon>metagenomes</taxon>
        <taxon>ecological metagenomes</taxon>
    </lineage>
</organism>
<sequence length="51" mass="5598">VIKDCISDMMTGHGIIALEIIRELKEEKDEEINGEALPYAALCPIGNAKLE</sequence>
<comment type="caution">
    <text evidence="1">The sequence shown here is derived from an EMBL/GenBank/DDBJ whole genome shotgun (WGS) entry which is preliminary data.</text>
</comment>
<protein>
    <submittedName>
        <fullName evidence="1">Uncharacterized protein</fullName>
    </submittedName>
</protein>
<reference evidence="1" key="1">
    <citation type="journal article" date="2015" name="Nature">
        <title>Complex archaea that bridge the gap between prokaryotes and eukaryotes.</title>
        <authorList>
            <person name="Spang A."/>
            <person name="Saw J.H."/>
            <person name="Jorgensen S.L."/>
            <person name="Zaremba-Niedzwiedzka K."/>
            <person name="Martijn J."/>
            <person name="Lind A.E."/>
            <person name="van Eijk R."/>
            <person name="Schleper C."/>
            <person name="Guy L."/>
            <person name="Ettema T.J."/>
        </authorList>
    </citation>
    <scope>NUCLEOTIDE SEQUENCE</scope>
</reference>
<accession>A0A0F8Z2L1</accession>